<keyword evidence="3" id="KW-1185">Reference proteome</keyword>
<gene>
    <name evidence="2" type="ORF">G6011_10389</name>
</gene>
<protein>
    <submittedName>
        <fullName evidence="2">Uncharacterized protein</fullName>
    </submittedName>
</protein>
<dbReference type="EMBL" id="JAANER010000003">
    <property type="protein sequence ID" value="KAG9191655.1"/>
    <property type="molecule type" value="Genomic_DNA"/>
</dbReference>
<feature type="region of interest" description="Disordered" evidence="1">
    <location>
        <begin position="135"/>
        <end position="172"/>
    </location>
</feature>
<comment type="caution">
    <text evidence="2">The sequence shown here is derived from an EMBL/GenBank/DDBJ whole genome shotgun (WGS) entry which is preliminary data.</text>
</comment>
<name>A0AAD4IBS2_9PLEO</name>
<evidence type="ECO:0000313" key="2">
    <source>
        <dbReference type="EMBL" id="KAG9191655.1"/>
    </source>
</evidence>
<evidence type="ECO:0000313" key="3">
    <source>
        <dbReference type="Proteomes" id="UP001199106"/>
    </source>
</evidence>
<feature type="compositionally biased region" description="Basic and acidic residues" evidence="1">
    <location>
        <begin position="135"/>
        <end position="149"/>
    </location>
</feature>
<dbReference type="AlphaFoldDB" id="A0AAD4IBS2"/>
<evidence type="ECO:0000256" key="1">
    <source>
        <dbReference type="SAM" id="MobiDB-lite"/>
    </source>
</evidence>
<accession>A0AAD4IBS2</accession>
<reference evidence="2" key="1">
    <citation type="submission" date="2021-07" db="EMBL/GenBank/DDBJ databases">
        <title>Genome Resource of American Ginseng Black Spot Pathogen Alternaria panax.</title>
        <authorList>
            <person name="Qiu C."/>
            <person name="Wang W."/>
            <person name="Liu Z."/>
        </authorList>
    </citation>
    <scope>NUCLEOTIDE SEQUENCE</scope>
    <source>
        <strain evidence="2">BNCC115425</strain>
    </source>
</reference>
<feature type="compositionally biased region" description="Acidic residues" evidence="1">
    <location>
        <begin position="150"/>
        <end position="166"/>
    </location>
</feature>
<organism evidence="2 3">
    <name type="scientific">Alternaria panax</name>
    <dbReference type="NCBI Taxonomy" id="48097"/>
    <lineage>
        <taxon>Eukaryota</taxon>
        <taxon>Fungi</taxon>
        <taxon>Dikarya</taxon>
        <taxon>Ascomycota</taxon>
        <taxon>Pezizomycotina</taxon>
        <taxon>Dothideomycetes</taxon>
        <taxon>Pleosporomycetidae</taxon>
        <taxon>Pleosporales</taxon>
        <taxon>Pleosporineae</taxon>
        <taxon>Pleosporaceae</taxon>
        <taxon>Alternaria</taxon>
        <taxon>Alternaria sect. Panax</taxon>
    </lineage>
</organism>
<sequence length="193" mass="23321">MWIHSVPTRWNDFFAKTTSMEFEAAPCIDSLVEKPEDAQKLTDLLLSIKRKKESNLEIRLWQDPIRTNAWLQVLDTFRPVWEEFEREGGRVRIYYEYTNWNRDTGVGKKKEESTKFFDSCSTIKDTDRYYRYENEPDYDPERIYPRAIERDDDNNEEEEEKEDLESGYDISSPDLDELCRDYHAYGDFFVWGW</sequence>
<dbReference type="Proteomes" id="UP001199106">
    <property type="component" value="Unassembled WGS sequence"/>
</dbReference>
<proteinExistence type="predicted"/>